<protein>
    <submittedName>
        <fullName evidence="2">Uncharacterized protein</fullName>
    </submittedName>
</protein>
<evidence type="ECO:0000313" key="3">
    <source>
        <dbReference type="Proteomes" id="UP000011185"/>
    </source>
</evidence>
<accession>L7JTJ3</accession>
<evidence type="ECO:0000256" key="1">
    <source>
        <dbReference type="SAM" id="MobiDB-lite"/>
    </source>
</evidence>
<dbReference type="AlphaFoldDB" id="L7JTJ3"/>
<feature type="compositionally biased region" description="Basic and acidic residues" evidence="1">
    <location>
        <begin position="402"/>
        <end position="416"/>
    </location>
</feature>
<dbReference type="HOGENOM" id="CLU_344244_0_0_1"/>
<proteinExistence type="predicted"/>
<gene>
    <name evidence="2" type="ORF">THOM_2360</name>
</gene>
<feature type="region of interest" description="Disordered" evidence="1">
    <location>
        <begin position="402"/>
        <end position="426"/>
    </location>
</feature>
<dbReference type="EMBL" id="JH994028">
    <property type="protein sequence ID" value="ELQ74719.1"/>
    <property type="molecule type" value="Genomic_DNA"/>
</dbReference>
<reference evidence="2 3" key="1">
    <citation type="journal article" date="2012" name="PLoS Pathog.">
        <title>The genome of the obligate intracellular parasite Trachipleistophora hominis: new insights into microsporidian genome dynamics and reductive evolution.</title>
        <authorList>
            <person name="Heinz E."/>
            <person name="Williams T.A."/>
            <person name="Nakjang S."/>
            <person name="Noel C.J."/>
            <person name="Swan D.C."/>
            <person name="Goldberg A.V."/>
            <person name="Harris S.R."/>
            <person name="Weinmaier T."/>
            <person name="Markert S."/>
            <person name="Becher D."/>
            <person name="Bernhardt J."/>
            <person name="Dagan T."/>
            <person name="Hacker C."/>
            <person name="Lucocq J.M."/>
            <person name="Schweder T."/>
            <person name="Rattei T."/>
            <person name="Hall N."/>
            <person name="Hirt R.P."/>
            <person name="Embley T.M."/>
        </authorList>
    </citation>
    <scope>NUCLEOTIDE SEQUENCE [LARGE SCALE GENOMIC DNA]</scope>
</reference>
<name>L7JTJ3_TRAHO</name>
<dbReference type="OrthoDB" id="10403539at2759"/>
<dbReference type="VEuPathDB" id="MicrosporidiaDB:THOM_2360"/>
<dbReference type="InParanoid" id="L7JTJ3"/>
<keyword evidence="3" id="KW-1185">Reference proteome</keyword>
<organism evidence="2 3">
    <name type="scientific">Trachipleistophora hominis</name>
    <name type="common">Microsporidian parasite</name>
    <dbReference type="NCBI Taxonomy" id="72359"/>
    <lineage>
        <taxon>Eukaryota</taxon>
        <taxon>Fungi</taxon>
        <taxon>Fungi incertae sedis</taxon>
        <taxon>Microsporidia</taxon>
        <taxon>Pleistophoridae</taxon>
        <taxon>Trachipleistophora</taxon>
    </lineage>
</organism>
<sequence length="807" mass="92210">MLRNSLKVCTNFTHPYRLIRIPYKSLSLKEDTRMFLGQTDSSILNVEVFDCEERILRESYFMRIDLYVYGVAGGVLYCREKAERKHGGGKGSITDRNGVKTSKNRENALCEPRTVDYLSLLKNISSYINDTIADTITKLKNIKNVQCCALFYKLNLIERAYQNAKKNSEVFYMCMVKKMKMYEEKTGKERMVGKSKEIRMNRMMRFIKSMDEDKAVEFVVEIVNDVRPIIANRIVNTLQIKDGDKQRLLFYKTGMSCLRNGAGRLAVRFLTLSGCTGVSEMVDERKWRTAIFGKDYDVNAIAEVLCDEIVRVCSNTKIGRNARDGCLFDGKKGNTGQNDGTSGGILHEKDGHLTSEENSDHAAAMEEVKKADQKLYGDIHRKKIKIIPNNLKISSDFNENVEPKPLLEQKRDDKNARRTNNHVHTLTDNDKTLSNILTDALSVKVNVLTLRQQANDRSVANKLIDNRMLNERVHLKRLLSMCVVVMGRVREMLAADRDAQMHTFEMAGRAGNDEECLQDEFVHNKARNEPYDGTITEKSAKRQVVRTKYTQIYDYGPIKERDYHLNELSPPKNDKNMNLPDTCRPNNEKSTNMMDNTHVKNEKISNLTKALNVIMAISRKQPSYLLPADCVELEVINEEGVHKKTDGLFFSTSALLSKPVYYFLSYVVLRIKTVCRLLCLIFDSTAVNVNCNDGGGDRTIRINGVEGALIGIVVERNGLFYMVKINKLKFVRVDAMTKLRKLQSNRFLVQMNGTANNLEVLDGKIAYERRSAKESVFKVEGNVGSKYKIVYDLNDNYYRIWNGVIEE</sequence>
<dbReference type="Proteomes" id="UP000011185">
    <property type="component" value="Unassembled WGS sequence"/>
</dbReference>
<dbReference type="OMA" id="NSEVFYM"/>
<evidence type="ECO:0000313" key="2">
    <source>
        <dbReference type="EMBL" id="ELQ74719.1"/>
    </source>
</evidence>